<dbReference type="InterPro" id="IPR000014">
    <property type="entry name" value="PAS"/>
</dbReference>
<dbReference type="Proteomes" id="UP000631535">
    <property type="component" value="Unassembled WGS sequence"/>
</dbReference>
<dbReference type="InterPro" id="IPR029016">
    <property type="entry name" value="GAF-like_dom_sf"/>
</dbReference>
<gene>
    <name evidence="3" type="ORF">GCM10012287_55240</name>
</gene>
<organism evidence="3 4">
    <name type="scientific">Streptomyces daqingensis</name>
    <dbReference type="NCBI Taxonomy" id="1472640"/>
    <lineage>
        <taxon>Bacteria</taxon>
        <taxon>Bacillati</taxon>
        <taxon>Actinomycetota</taxon>
        <taxon>Actinomycetes</taxon>
        <taxon>Kitasatosporales</taxon>
        <taxon>Streptomycetaceae</taxon>
        <taxon>Streptomyces</taxon>
    </lineage>
</organism>
<dbReference type="InterPro" id="IPR003018">
    <property type="entry name" value="GAF"/>
</dbReference>
<reference evidence="4" key="1">
    <citation type="journal article" date="2019" name="Int. J. Syst. Evol. Microbiol.">
        <title>The Global Catalogue of Microorganisms (GCM) 10K type strain sequencing project: providing services to taxonomists for standard genome sequencing and annotation.</title>
        <authorList>
            <consortium name="The Broad Institute Genomics Platform"/>
            <consortium name="The Broad Institute Genome Sequencing Center for Infectious Disease"/>
            <person name="Wu L."/>
            <person name="Ma J."/>
        </authorList>
    </citation>
    <scope>NUCLEOTIDE SEQUENCE [LARGE SCALE GENOMIC DNA]</scope>
    <source>
        <strain evidence="4">CGMCC 4.7178</strain>
    </source>
</reference>
<dbReference type="PROSITE" id="PS50112">
    <property type="entry name" value="PAS"/>
    <property type="match status" value="1"/>
</dbReference>
<dbReference type="PANTHER" id="PTHR43156">
    <property type="entry name" value="STAGE II SPORULATION PROTEIN E-RELATED"/>
    <property type="match status" value="1"/>
</dbReference>
<proteinExistence type="predicted"/>
<dbReference type="SMART" id="SM00331">
    <property type="entry name" value="PP2C_SIG"/>
    <property type="match status" value="1"/>
</dbReference>
<dbReference type="SMART" id="SM00065">
    <property type="entry name" value="GAF"/>
    <property type="match status" value="1"/>
</dbReference>
<dbReference type="Gene3D" id="3.30.450.20">
    <property type="entry name" value="PAS domain"/>
    <property type="match status" value="1"/>
</dbReference>
<dbReference type="SUPFAM" id="SSF55781">
    <property type="entry name" value="GAF domain-like"/>
    <property type="match status" value="1"/>
</dbReference>
<feature type="domain" description="PAS" evidence="2">
    <location>
        <begin position="13"/>
        <end position="58"/>
    </location>
</feature>
<evidence type="ECO:0000313" key="4">
    <source>
        <dbReference type="Proteomes" id="UP000631535"/>
    </source>
</evidence>
<name>A0ABQ2MSL3_9ACTN</name>
<protein>
    <recommendedName>
        <fullName evidence="2">PAS domain-containing protein</fullName>
    </recommendedName>
</protein>
<dbReference type="InterPro" id="IPR013767">
    <property type="entry name" value="PAS_fold"/>
</dbReference>
<dbReference type="Gene3D" id="3.30.450.40">
    <property type="match status" value="1"/>
</dbReference>
<dbReference type="InterPro" id="IPR036457">
    <property type="entry name" value="PPM-type-like_dom_sf"/>
</dbReference>
<dbReference type="PANTHER" id="PTHR43156:SF2">
    <property type="entry name" value="STAGE II SPORULATION PROTEIN E"/>
    <property type="match status" value="1"/>
</dbReference>
<dbReference type="InterPro" id="IPR035965">
    <property type="entry name" value="PAS-like_dom_sf"/>
</dbReference>
<dbReference type="EMBL" id="BMMP01000027">
    <property type="protein sequence ID" value="GGO58026.1"/>
    <property type="molecule type" value="Genomic_DNA"/>
</dbReference>
<dbReference type="InterPro" id="IPR001932">
    <property type="entry name" value="PPM-type_phosphatase-like_dom"/>
</dbReference>
<dbReference type="CDD" id="cd00130">
    <property type="entry name" value="PAS"/>
    <property type="match status" value="1"/>
</dbReference>
<dbReference type="SUPFAM" id="SSF55785">
    <property type="entry name" value="PYP-like sensor domain (PAS domain)"/>
    <property type="match status" value="1"/>
</dbReference>
<keyword evidence="1" id="KW-0378">Hydrolase</keyword>
<dbReference type="Pfam" id="PF00989">
    <property type="entry name" value="PAS"/>
    <property type="match status" value="1"/>
</dbReference>
<dbReference type="NCBIfam" id="TIGR00229">
    <property type="entry name" value="sensory_box"/>
    <property type="match status" value="1"/>
</dbReference>
<evidence type="ECO:0000313" key="3">
    <source>
        <dbReference type="EMBL" id="GGO58026.1"/>
    </source>
</evidence>
<dbReference type="Pfam" id="PF07228">
    <property type="entry name" value="SpoIIE"/>
    <property type="match status" value="1"/>
</dbReference>
<comment type="caution">
    <text evidence="3">The sequence shown here is derived from an EMBL/GenBank/DDBJ whole genome shotgun (WGS) entry which is preliminary data.</text>
</comment>
<evidence type="ECO:0000256" key="1">
    <source>
        <dbReference type="ARBA" id="ARBA00022801"/>
    </source>
</evidence>
<accession>A0ABQ2MSL3</accession>
<dbReference type="Gene3D" id="3.60.40.10">
    <property type="entry name" value="PPM-type phosphatase domain"/>
    <property type="match status" value="1"/>
</dbReference>
<evidence type="ECO:0000259" key="2">
    <source>
        <dbReference type="PROSITE" id="PS50112"/>
    </source>
</evidence>
<dbReference type="SMART" id="SM00091">
    <property type="entry name" value="PAS"/>
    <property type="match status" value="1"/>
</dbReference>
<dbReference type="InterPro" id="IPR052016">
    <property type="entry name" value="Bact_Sigma-Reg"/>
</dbReference>
<dbReference type="Pfam" id="PF13185">
    <property type="entry name" value="GAF_2"/>
    <property type="match status" value="1"/>
</dbReference>
<keyword evidence="4" id="KW-1185">Reference proteome</keyword>
<sequence>MSGSGAERPTGHSPQPLRGLGAALDVAMYVLDAQGRIVDANAQAEKLLARSAEELVDQDAHDLLRRNSRGETVPRAQCSLMQAFLTNRTAHGAQDWFERGDGSLLELSWTVTPCRIGEDAQGAVVLIHKERPDTSTITAAQDDFPSTPLTELDRLALLAETTTTLTSTLDVDDALDRLVRLVVPLLADWAVIDLITEGGDVRRIAVYHYEDGSLVRKESLEGRMPPVPQESSMPLSRALRGVSATVAGPQTYQGPPDSRVAVVQREMFEATGIHSAAIAPFRGPREVLGALTLGRADRAGEFDAGELSLLEDITRRAGLALSNAHLYQQQRRVSETMQRHLLPQLPSVTGVEMTARYLAAPNASQVGGDWYDAFVLPDGPTALVIGDVVGHDLDAAAGMAQVRNMLRALAWSHQERPAAILERLDRALLHLTDISMATIVFAHVEGTDDGQWLLRWTNAGHPPPLLVTPDGEARFLEYGHGILLGTGVAPDRNDAVITLPPLSTVVFYTDGLVESPGESIDVGLAKLREHALALAQGPLGVLCDRLLESVRPDDNSDDVAMLAFRVPAAPSADGAKPALAV</sequence>